<organism evidence="2 3">
    <name type="scientific">Dreissena polymorpha</name>
    <name type="common">Zebra mussel</name>
    <name type="synonym">Mytilus polymorpha</name>
    <dbReference type="NCBI Taxonomy" id="45954"/>
    <lineage>
        <taxon>Eukaryota</taxon>
        <taxon>Metazoa</taxon>
        <taxon>Spiralia</taxon>
        <taxon>Lophotrochozoa</taxon>
        <taxon>Mollusca</taxon>
        <taxon>Bivalvia</taxon>
        <taxon>Autobranchia</taxon>
        <taxon>Heteroconchia</taxon>
        <taxon>Euheterodonta</taxon>
        <taxon>Imparidentia</taxon>
        <taxon>Neoheterodontei</taxon>
        <taxon>Myida</taxon>
        <taxon>Dreissenoidea</taxon>
        <taxon>Dreissenidae</taxon>
        <taxon>Dreissena</taxon>
    </lineage>
</organism>
<comment type="caution">
    <text evidence="2">The sequence shown here is derived from an EMBL/GenBank/DDBJ whole genome shotgun (WGS) entry which is preliminary data.</text>
</comment>
<evidence type="ECO:0000256" key="1">
    <source>
        <dbReference type="SAM" id="SignalP"/>
    </source>
</evidence>
<dbReference type="EMBL" id="JAIWYP010000005">
    <property type="protein sequence ID" value="KAH3826859.1"/>
    <property type="molecule type" value="Genomic_DNA"/>
</dbReference>
<proteinExistence type="predicted"/>
<gene>
    <name evidence="2" type="ORF">DPMN_128772</name>
</gene>
<sequence length="72" mass="7627">MTHSQSKAHIIVILYTGLALVPTEISTGVQKSGTAGGVSSEGCAVPIPYLHHPQAGPHQIEMLLSWKRKGLP</sequence>
<feature type="chain" id="PRO_5038712995" description="Secreted protein" evidence="1">
    <location>
        <begin position="24"/>
        <end position="72"/>
    </location>
</feature>
<keyword evidence="1" id="KW-0732">Signal</keyword>
<evidence type="ECO:0008006" key="4">
    <source>
        <dbReference type="Google" id="ProtNLM"/>
    </source>
</evidence>
<feature type="signal peptide" evidence="1">
    <location>
        <begin position="1"/>
        <end position="23"/>
    </location>
</feature>
<reference evidence="2" key="2">
    <citation type="submission" date="2020-11" db="EMBL/GenBank/DDBJ databases">
        <authorList>
            <person name="McCartney M.A."/>
            <person name="Auch B."/>
            <person name="Kono T."/>
            <person name="Mallez S."/>
            <person name="Becker A."/>
            <person name="Gohl D.M."/>
            <person name="Silverstein K.A.T."/>
            <person name="Koren S."/>
            <person name="Bechman K.B."/>
            <person name="Herman A."/>
            <person name="Abrahante J.E."/>
            <person name="Garbe J."/>
        </authorList>
    </citation>
    <scope>NUCLEOTIDE SEQUENCE</scope>
    <source>
        <strain evidence="2">Duluth1</strain>
        <tissue evidence="2">Whole animal</tissue>
    </source>
</reference>
<keyword evidence="3" id="KW-1185">Reference proteome</keyword>
<accession>A0A9D4H4K2</accession>
<name>A0A9D4H4K2_DREPO</name>
<evidence type="ECO:0000313" key="3">
    <source>
        <dbReference type="Proteomes" id="UP000828390"/>
    </source>
</evidence>
<dbReference type="AlphaFoldDB" id="A0A9D4H4K2"/>
<evidence type="ECO:0000313" key="2">
    <source>
        <dbReference type="EMBL" id="KAH3826859.1"/>
    </source>
</evidence>
<dbReference type="Proteomes" id="UP000828390">
    <property type="component" value="Unassembled WGS sequence"/>
</dbReference>
<protein>
    <recommendedName>
        <fullName evidence="4">Secreted protein</fullName>
    </recommendedName>
</protein>
<reference evidence="2" key="1">
    <citation type="journal article" date="2019" name="bioRxiv">
        <title>The Genome of the Zebra Mussel, Dreissena polymorpha: A Resource for Invasive Species Research.</title>
        <authorList>
            <person name="McCartney M.A."/>
            <person name="Auch B."/>
            <person name="Kono T."/>
            <person name="Mallez S."/>
            <person name="Zhang Y."/>
            <person name="Obille A."/>
            <person name="Becker A."/>
            <person name="Abrahante J.E."/>
            <person name="Garbe J."/>
            <person name="Badalamenti J.P."/>
            <person name="Herman A."/>
            <person name="Mangelson H."/>
            <person name="Liachko I."/>
            <person name="Sullivan S."/>
            <person name="Sone E.D."/>
            <person name="Koren S."/>
            <person name="Silverstein K.A.T."/>
            <person name="Beckman K.B."/>
            <person name="Gohl D.M."/>
        </authorList>
    </citation>
    <scope>NUCLEOTIDE SEQUENCE</scope>
    <source>
        <strain evidence="2">Duluth1</strain>
        <tissue evidence="2">Whole animal</tissue>
    </source>
</reference>